<evidence type="ECO:0000313" key="2">
    <source>
        <dbReference type="EMBL" id="QKJ21162.1"/>
    </source>
</evidence>
<dbReference type="GO" id="GO:0006281">
    <property type="term" value="P:DNA repair"/>
    <property type="evidence" value="ECO:0007669"/>
    <property type="project" value="InterPro"/>
</dbReference>
<dbReference type="Gene3D" id="1.10.150.280">
    <property type="entry name" value="AF1531-like domain"/>
    <property type="match status" value="1"/>
</dbReference>
<dbReference type="EMBL" id="CP054038">
    <property type="protein sequence ID" value="QKJ21162.1"/>
    <property type="molecule type" value="Genomic_DNA"/>
</dbReference>
<dbReference type="PANTHER" id="PTHR21180:SF32">
    <property type="entry name" value="ENDONUCLEASE_EXONUCLEASE_PHOSPHATASE FAMILY DOMAIN-CONTAINING PROTEIN 1"/>
    <property type="match status" value="1"/>
</dbReference>
<dbReference type="InterPro" id="IPR003583">
    <property type="entry name" value="Hlx-hairpin-Hlx_DNA-bd_motif"/>
</dbReference>
<proteinExistence type="predicted"/>
<dbReference type="SUPFAM" id="SSF47781">
    <property type="entry name" value="RuvA domain 2-like"/>
    <property type="match status" value="1"/>
</dbReference>
<dbReference type="Proteomes" id="UP000502498">
    <property type="component" value="Chromosome"/>
</dbReference>
<dbReference type="SMART" id="SM00278">
    <property type="entry name" value="HhH1"/>
    <property type="match status" value="2"/>
</dbReference>
<dbReference type="Pfam" id="PF12836">
    <property type="entry name" value="HHH_3"/>
    <property type="match status" value="1"/>
</dbReference>
<gene>
    <name evidence="2" type="ORF">HQM25_08400</name>
</gene>
<dbReference type="PANTHER" id="PTHR21180">
    <property type="entry name" value="ENDONUCLEASE/EXONUCLEASE/PHOSPHATASE FAMILY DOMAIN-CONTAINING PROTEIN 1"/>
    <property type="match status" value="1"/>
</dbReference>
<dbReference type="InterPro" id="IPR051675">
    <property type="entry name" value="Endo/Exo/Phosphatase_dom_1"/>
</dbReference>
<accession>A0A7D4TQD8</accession>
<feature type="domain" description="Helix-hairpin-helix DNA-binding motif class 1" evidence="1">
    <location>
        <begin position="137"/>
        <end position="156"/>
    </location>
</feature>
<dbReference type="GO" id="GO:0015628">
    <property type="term" value="P:protein secretion by the type II secretion system"/>
    <property type="evidence" value="ECO:0007669"/>
    <property type="project" value="TreeGrafter"/>
</dbReference>
<evidence type="ECO:0000313" key="3">
    <source>
        <dbReference type="Proteomes" id="UP000502498"/>
    </source>
</evidence>
<sequence length="189" mass="18373">MGAAVVLALGALAITIGIGVIRGATAPVEEVVLATPATTAAAAPEAPAAMYVHVSGAVREPGLYVVAAGARVVDAIAAAGGFADDADEAAVNLARAVADGEQLHVPVPGEIVRTAPDGAGGGAAGSGLVNLNTADAAALDTLPRIGPALAARIIAWRDQNGPFASVDDLLAVPGIGEQIVEGLRPAVTV</sequence>
<dbReference type="AlphaFoldDB" id="A0A7D4TQD8"/>
<dbReference type="GO" id="GO:0003677">
    <property type="term" value="F:DNA binding"/>
    <property type="evidence" value="ECO:0007669"/>
    <property type="project" value="UniProtKB-KW"/>
</dbReference>
<dbReference type="GO" id="GO:0015627">
    <property type="term" value="C:type II protein secretion system complex"/>
    <property type="evidence" value="ECO:0007669"/>
    <property type="project" value="TreeGrafter"/>
</dbReference>
<feature type="domain" description="Helix-hairpin-helix DNA-binding motif class 1" evidence="1">
    <location>
        <begin position="167"/>
        <end position="186"/>
    </location>
</feature>
<evidence type="ECO:0000259" key="1">
    <source>
        <dbReference type="SMART" id="SM00278"/>
    </source>
</evidence>
<dbReference type="Pfam" id="PF10531">
    <property type="entry name" value="SLBB"/>
    <property type="match status" value="1"/>
</dbReference>
<name>A0A7D4TQD8_9MICO</name>
<dbReference type="Gene3D" id="3.10.560.10">
    <property type="entry name" value="Outer membrane lipoprotein wza domain like"/>
    <property type="match status" value="1"/>
</dbReference>
<dbReference type="InterPro" id="IPR010994">
    <property type="entry name" value="RuvA_2-like"/>
</dbReference>
<reference evidence="2 3" key="1">
    <citation type="submission" date="2020-05" db="EMBL/GenBank/DDBJ databases">
        <title>Strain PA2F3 complete genome.</title>
        <authorList>
            <person name="Kim Y.-S."/>
            <person name="Kim S.-J."/>
            <person name="Jung H.-k."/>
            <person name="Kim S.-E."/>
            <person name="Kim K.-H."/>
        </authorList>
    </citation>
    <scope>NUCLEOTIDE SEQUENCE [LARGE SCALE GENOMIC DNA]</scope>
    <source>
        <strain evidence="2 3">PA2F3</strain>
    </source>
</reference>
<organism evidence="2 3">
    <name type="scientific">Microbacterium hominis</name>
    <dbReference type="NCBI Taxonomy" id="162426"/>
    <lineage>
        <taxon>Bacteria</taxon>
        <taxon>Bacillati</taxon>
        <taxon>Actinomycetota</taxon>
        <taxon>Actinomycetes</taxon>
        <taxon>Micrococcales</taxon>
        <taxon>Microbacteriaceae</taxon>
        <taxon>Microbacterium</taxon>
    </lineage>
</organism>
<keyword evidence="2" id="KW-0238">DNA-binding</keyword>
<protein>
    <submittedName>
        <fullName evidence="2">ComEA family DNA-binding protein</fullName>
    </submittedName>
</protein>
<dbReference type="InterPro" id="IPR019554">
    <property type="entry name" value="Soluble_ligand-bd"/>
</dbReference>